<accession>A0A6P3WYZ2</accession>
<evidence type="ECO:0000256" key="6">
    <source>
        <dbReference type="PROSITE-ProRule" id="PRU00333"/>
    </source>
</evidence>
<dbReference type="PANTHER" id="PTHR46015">
    <property type="entry name" value="ZGC:172121"/>
    <property type="match status" value="1"/>
</dbReference>
<evidence type="ECO:0000313" key="10">
    <source>
        <dbReference type="RefSeq" id="XP_014470864.1"/>
    </source>
</evidence>
<dbReference type="PROSITE" id="PS50970">
    <property type="entry name" value="HCY"/>
    <property type="match status" value="1"/>
</dbReference>
<dbReference type="GO" id="GO:0032259">
    <property type="term" value="P:methylation"/>
    <property type="evidence" value="ECO:0007669"/>
    <property type="project" value="UniProtKB-KW"/>
</dbReference>
<dbReference type="RefSeq" id="XP_014470864.1">
    <property type="nucleotide sequence ID" value="XM_014615378.1"/>
</dbReference>
<keyword evidence="2" id="KW-0808">Transferase</keyword>
<evidence type="ECO:0000256" key="7">
    <source>
        <dbReference type="SAM" id="MobiDB-lite"/>
    </source>
</evidence>
<dbReference type="PANTHER" id="PTHR46015:SF1">
    <property type="entry name" value="HOMOCYSTEINE S-METHYLTRANSFERASE-LIKE ISOFORM 1"/>
    <property type="match status" value="1"/>
</dbReference>
<gene>
    <name evidence="10" type="primary">LOC106742447</name>
</gene>
<feature type="compositionally biased region" description="Polar residues" evidence="7">
    <location>
        <begin position="324"/>
        <end position="342"/>
    </location>
</feature>
<dbReference type="InterPro" id="IPR051486">
    <property type="entry name" value="Hcy_S-methyltransferase"/>
</dbReference>
<reference evidence="10" key="1">
    <citation type="submission" date="2025-08" db="UniProtKB">
        <authorList>
            <consortium name="RefSeq"/>
        </authorList>
    </citation>
    <scope>IDENTIFICATION</scope>
</reference>
<evidence type="ECO:0000313" key="9">
    <source>
        <dbReference type="Proteomes" id="UP000515204"/>
    </source>
</evidence>
<evidence type="ECO:0000256" key="1">
    <source>
        <dbReference type="ARBA" id="ARBA00022603"/>
    </source>
</evidence>
<dbReference type="AlphaFoldDB" id="A0A6P3WYZ2"/>
<keyword evidence="9" id="KW-1185">Reference proteome</keyword>
<dbReference type="GO" id="GO:0046872">
    <property type="term" value="F:metal ion binding"/>
    <property type="evidence" value="ECO:0007669"/>
    <property type="project" value="UniProtKB-KW"/>
</dbReference>
<keyword evidence="4" id="KW-0862">Zinc</keyword>
<dbReference type="GeneID" id="106742447"/>
<evidence type="ECO:0000256" key="5">
    <source>
        <dbReference type="ARBA" id="ARBA00034478"/>
    </source>
</evidence>
<feature type="region of interest" description="Disordered" evidence="7">
    <location>
        <begin position="320"/>
        <end position="342"/>
    </location>
</feature>
<sequence length="342" mass="38455">MIRNDKILIDGDFETELRRHAEQGGKYIKDITLHALKNNQSAIYQTHLAYLRAGAQIIRTNTYRASLSDVLTHLDVEPGGYLPLIDDSVKLAKQAVVKYAEENGYDINSTYYQKSLKPLIAGSCGSYLISFLENMGNKWYVTLDVVRDLSVMEMINFHEPRMKTLLDANVDLLAFESIPTINEIQAILKLLTQYSQARACLSFLCSVDGKVDGYDLADIIRMCQRTLPERIIAFGIECVEPVVNPFLEMNLNQTIPLLLYGGKNEIYPVQRTSASDNRRVCNYVWEWLQCGICYIGGGIGTDAEDIKRIKRLIQIREGALSGGPSVSSNPCSNRNNENLSKL</sequence>
<dbReference type="GO" id="GO:0009086">
    <property type="term" value="P:methionine biosynthetic process"/>
    <property type="evidence" value="ECO:0007669"/>
    <property type="project" value="TreeGrafter"/>
</dbReference>
<organism evidence="9 10">
    <name type="scientific">Dinoponera quadriceps</name>
    <name type="common">South American ant</name>
    <dbReference type="NCBI Taxonomy" id="609295"/>
    <lineage>
        <taxon>Eukaryota</taxon>
        <taxon>Metazoa</taxon>
        <taxon>Ecdysozoa</taxon>
        <taxon>Arthropoda</taxon>
        <taxon>Hexapoda</taxon>
        <taxon>Insecta</taxon>
        <taxon>Pterygota</taxon>
        <taxon>Neoptera</taxon>
        <taxon>Endopterygota</taxon>
        <taxon>Hymenoptera</taxon>
        <taxon>Apocrita</taxon>
        <taxon>Aculeata</taxon>
        <taxon>Formicoidea</taxon>
        <taxon>Formicidae</taxon>
        <taxon>Ponerinae</taxon>
        <taxon>Ponerini</taxon>
        <taxon>Dinoponera</taxon>
    </lineage>
</organism>
<evidence type="ECO:0000259" key="8">
    <source>
        <dbReference type="PROSITE" id="PS50970"/>
    </source>
</evidence>
<protein>
    <submittedName>
        <fullName evidence="10">Homocysteine S-methyltransferase-like</fullName>
    </submittedName>
</protein>
<dbReference type="GO" id="GO:0033528">
    <property type="term" value="P:S-methylmethionine cycle"/>
    <property type="evidence" value="ECO:0007669"/>
    <property type="project" value="TreeGrafter"/>
</dbReference>
<evidence type="ECO:0000256" key="2">
    <source>
        <dbReference type="ARBA" id="ARBA00022679"/>
    </source>
</evidence>
<evidence type="ECO:0000256" key="3">
    <source>
        <dbReference type="ARBA" id="ARBA00022723"/>
    </source>
</evidence>
<keyword evidence="1" id="KW-0489">Methyltransferase</keyword>
<comment type="pathway">
    <text evidence="5">Amino-acid biosynthesis; L-methionine biosynthesis via de novo pathway.</text>
</comment>
<dbReference type="Pfam" id="PF02574">
    <property type="entry name" value="S-methyl_trans"/>
    <property type="match status" value="1"/>
</dbReference>
<dbReference type="Proteomes" id="UP000515204">
    <property type="component" value="Unplaced"/>
</dbReference>
<dbReference type="InterPro" id="IPR003726">
    <property type="entry name" value="HCY_dom"/>
</dbReference>
<dbReference type="InterPro" id="IPR036589">
    <property type="entry name" value="HCY_dom_sf"/>
</dbReference>
<keyword evidence="3" id="KW-0479">Metal-binding</keyword>
<dbReference type="SUPFAM" id="SSF82282">
    <property type="entry name" value="Homocysteine S-methyltransferase"/>
    <property type="match status" value="1"/>
</dbReference>
<dbReference type="KEGG" id="dqu:106742447"/>
<proteinExistence type="predicted"/>
<dbReference type="Gene3D" id="3.20.20.330">
    <property type="entry name" value="Homocysteine-binding-like domain"/>
    <property type="match status" value="1"/>
</dbReference>
<name>A0A6P3WYZ2_DINQU</name>
<dbReference type="GO" id="GO:0008898">
    <property type="term" value="F:S-adenosylmethionine-homocysteine S-methyltransferase activity"/>
    <property type="evidence" value="ECO:0007669"/>
    <property type="project" value="TreeGrafter"/>
</dbReference>
<comment type="caution">
    <text evidence="6">Lacks conserved residue(s) required for the propagation of feature annotation.</text>
</comment>
<dbReference type="OrthoDB" id="261426at2759"/>
<evidence type="ECO:0000256" key="4">
    <source>
        <dbReference type="ARBA" id="ARBA00022833"/>
    </source>
</evidence>
<feature type="domain" description="Hcy-binding" evidence="8">
    <location>
        <begin position="1"/>
        <end position="313"/>
    </location>
</feature>